<organism evidence="1 2">
    <name type="scientific">Trichothecium roseum</name>
    <dbReference type="NCBI Taxonomy" id="47278"/>
    <lineage>
        <taxon>Eukaryota</taxon>
        <taxon>Fungi</taxon>
        <taxon>Dikarya</taxon>
        <taxon>Ascomycota</taxon>
        <taxon>Pezizomycotina</taxon>
        <taxon>Sordariomycetes</taxon>
        <taxon>Hypocreomycetidae</taxon>
        <taxon>Hypocreales</taxon>
        <taxon>Hypocreales incertae sedis</taxon>
        <taxon>Trichothecium</taxon>
    </lineage>
</organism>
<gene>
    <name evidence="1" type="ORF">N3K66_004188</name>
</gene>
<proteinExistence type="predicted"/>
<keyword evidence="2" id="KW-1185">Reference proteome</keyword>
<accession>A0ACC0V2C9</accession>
<evidence type="ECO:0000313" key="1">
    <source>
        <dbReference type="EMBL" id="KAI9899926.1"/>
    </source>
</evidence>
<evidence type="ECO:0000313" key="2">
    <source>
        <dbReference type="Proteomes" id="UP001163324"/>
    </source>
</evidence>
<comment type="caution">
    <text evidence="1">The sequence shown here is derived from an EMBL/GenBank/DDBJ whole genome shotgun (WGS) entry which is preliminary data.</text>
</comment>
<reference evidence="1" key="1">
    <citation type="submission" date="2022-10" db="EMBL/GenBank/DDBJ databases">
        <title>Complete Genome of Trichothecium roseum strain YXFP-22015, a Plant Pathogen Isolated from Citrus.</title>
        <authorList>
            <person name="Wang Y."/>
            <person name="Zhu L."/>
        </authorList>
    </citation>
    <scope>NUCLEOTIDE SEQUENCE</scope>
    <source>
        <strain evidence="1">YXFP-22015</strain>
    </source>
</reference>
<protein>
    <submittedName>
        <fullName evidence="1">Uncharacterized protein</fullName>
    </submittedName>
</protein>
<dbReference type="EMBL" id="CM047943">
    <property type="protein sequence ID" value="KAI9899926.1"/>
    <property type="molecule type" value="Genomic_DNA"/>
</dbReference>
<dbReference type="Proteomes" id="UP001163324">
    <property type="component" value="Chromosome 4"/>
</dbReference>
<sequence>MPVKNVLLAALAASPAAAIYPNALHPLPHVHNHKERELEQSILSQLSAGSLFSVSSTDGNDNKKGNPPKAYNFSVPIDHFHNESRYEPHEDGHFDLRYWVDDTYYRPGGPVIMIGSGEFTSVARVPYITRGIGKILAEATGGLSVVMEHRYYGTSYPVPDLSPENMRFLTTEQALADTAYFARNIQYPGREGENLTSADSPYIFYGGSYAGAYAAFLRRTYPDDIWGAIAGSGVTQAIGDFWEYLEAFRLFAPPDCVETSEKIIAMTDAALTATRGDRVLAGKLKNLFDFDDDEIADDDFAYFTNWGTMTWQPTHWDPDEEDPHFARYCSAVTTDFPTWSSTRTARPDIELLLANAGYGDELATLAPRVMNWLGFSRDSLLHETIYPCTDVGKSCFSKRGAIDDVSVPQGMLRPWTYQTCVEWGYFVTGSGTPPDRKPLMSRLVTLEYASEWCRDVFNITAPPDLDRVNKHGGHGFSFPRVAFVDGSDDPWRQAGTHRIGLNDHRRSTDSEPFILIDGAVHHWDQYGPKPGAKGSWLPPKAVAEAHAEEVRFVKAWLEQWEVEKKGRQDQGGNKEEEEGKGKSGEEEVEEDYNELFFGQDDDNLEL</sequence>
<name>A0ACC0V2C9_9HYPO</name>